<evidence type="ECO:0000313" key="2">
    <source>
        <dbReference type="EMBL" id="OAT70359.1"/>
    </source>
</evidence>
<accession>A0A179VET9</accession>
<evidence type="ECO:0000259" key="1">
    <source>
        <dbReference type="Pfam" id="PF00144"/>
    </source>
</evidence>
<dbReference type="Proteomes" id="UP000186919">
    <property type="component" value="Unassembled WGS sequence"/>
</dbReference>
<gene>
    <name evidence="2" type="ORF">AWB85_03085</name>
</gene>
<reference evidence="2 3" key="1">
    <citation type="submission" date="2016-01" db="EMBL/GenBank/DDBJ databases">
        <title>Mycobacterium immunogenum strain CD11_6 genome sequencing and assembly.</title>
        <authorList>
            <person name="Kaur G."/>
            <person name="Nair G.R."/>
            <person name="Mayilraj S."/>
        </authorList>
    </citation>
    <scope>NUCLEOTIDE SEQUENCE [LARGE SCALE GENOMIC DNA]</scope>
    <source>
        <strain evidence="2 3">CD11-6</strain>
    </source>
</reference>
<dbReference type="AlphaFoldDB" id="A0A179VET9"/>
<comment type="caution">
    <text evidence="2">The sequence shown here is derived from an EMBL/GenBank/DDBJ whole genome shotgun (WGS) entry which is preliminary data.</text>
</comment>
<dbReference type="Gene3D" id="3.40.710.10">
    <property type="entry name" value="DD-peptidase/beta-lactamase superfamily"/>
    <property type="match status" value="1"/>
</dbReference>
<dbReference type="InterPro" id="IPR012338">
    <property type="entry name" value="Beta-lactam/transpept-like"/>
</dbReference>
<dbReference type="InterPro" id="IPR001466">
    <property type="entry name" value="Beta-lactam-related"/>
</dbReference>
<sequence>MAFPYRRFMTVNGSCEARFGQVREEFERNFAERGELGAAVCVMVDGEPVVDLWGGSANETGDPWSPDTIVPIYSCTKGATAVCAHVLAARGQLDFDTPVARYWPEFAENGKDQIPVRMLLNHQAGLAAIRETLPDKGYADWDLITGLLAAQEPLWEPGTRSGYHALTFGHLVGEVIRRITGRTVGRFFRDEIAEPLGADFWIGVPASEEHRVAQSIAADLPEDLERLPAFFRTALSDPASLPGLIVFNSGGFLLPALTAERQINTREFHAAEIPAVNGVSNGRGLATMYRPLALDGSANGTRLVDKAQIVHMAQVSSASAIDATIGAPTRWTLGFHTGIDNRALGEGSSLILAPGAFGHCGMGGSAGFADPSARMSFGYTMTKQGTGIVVDSRAQSLIDAVYRGLGYQDCGGFWLNPN</sequence>
<organism evidence="2 3">
    <name type="scientific">Mycobacteroides immunogenum</name>
    <dbReference type="NCBI Taxonomy" id="83262"/>
    <lineage>
        <taxon>Bacteria</taxon>
        <taxon>Bacillati</taxon>
        <taxon>Actinomycetota</taxon>
        <taxon>Actinomycetes</taxon>
        <taxon>Mycobacteriales</taxon>
        <taxon>Mycobacteriaceae</taxon>
        <taxon>Mycobacteroides</taxon>
    </lineage>
</organism>
<evidence type="ECO:0000313" key="3">
    <source>
        <dbReference type="Proteomes" id="UP000186919"/>
    </source>
</evidence>
<dbReference type="PANTHER" id="PTHR43319">
    <property type="entry name" value="BETA-LACTAMASE-RELATED"/>
    <property type="match status" value="1"/>
</dbReference>
<dbReference type="EMBL" id="LQYE01000001">
    <property type="protein sequence ID" value="OAT70359.1"/>
    <property type="molecule type" value="Genomic_DNA"/>
</dbReference>
<protein>
    <recommendedName>
        <fullName evidence="1">Beta-lactamase-related domain-containing protein</fullName>
    </recommendedName>
</protein>
<feature type="domain" description="Beta-lactamase-related" evidence="1">
    <location>
        <begin position="26"/>
        <end position="386"/>
    </location>
</feature>
<proteinExistence type="predicted"/>
<dbReference type="SUPFAM" id="SSF56601">
    <property type="entry name" value="beta-lactamase/transpeptidase-like"/>
    <property type="match status" value="1"/>
</dbReference>
<dbReference type="Pfam" id="PF00144">
    <property type="entry name" value="Beta-lactamase"/>
    <property type="match status" value="1"/>
</dbReference>
<dbReference type="InterPro" id="IPR052907">
    <property type="entry name" value="Beta-lactamase/esterase"/>
</dbReference>
<dbReference type="PANTHER" id="PTHR43319:SF3">
    <property type="entry name" value="BETA-LACTAMASE-RELATED DOMAIN-CONTAINING PROTEIN"/>
    <property type="match status" value="1"/>
</dbReference>
<name>A0A179VET9_9MYCO</name>